<evidence type="ECO:0000256" key="1">
    <source>
        <dbReference type="ARBA" id="ARBA00005953"/>
    </source>
</evidence>
<dbReference type="Pfam" id="PF13279">
    <property type="entry name" value="4HBT_2"/>
    <property type="match status" value="1"/>
</dbReference>
<dbReference type="PANTHER" id="PTHR31793">
    <property type="entry name" value="4-HYDROXYBENZOYL-COA THIOESTERASE FAMILY MEMBER"/>
    <property type="match status" value="1"/>
</dbReference>
<dbReference type="EC" id="3.1.2.-" evidence="4"/>
<accession>A0A2N8NVM5</accession>
<evidence type="ECO:0000313" key="6">
    <source>
        <dbReference type="Proteomes" id="UP000235945"/>
    </source>
</evidence>
<comment type="similarity">
    <text evidence="1">Belongs to the 4-hydroxybenzoyl-CoA thioesterase family.</text>
</comment>
<evidence type="ECO:0000313" key="7">
    <source>
        <dbReference type="Proteomes" id="UP000528608"/>
    </source>
</evidence>
<reference evidence="4 7" key="3">
    <citation type="submission" date="2020-08" db="EMBL/GenBank/DDBJ databases">
        <title>Genomic Encyclopedia of Type Strains, Phase III (KMG-III): the genomes of soil and plant-associated and newly described type strains.</title>
        <authorList>
            <person name="Whitman W."/>
        </authorList>
    </citation>
    <scope>NUCLEOTIDE SEQUENCE [LARGE SCALE GENOMIC DNA]</scope>
    <source>
        <strain evidence="4 7">CECT 3259</strain>
    </source>
</reference>
<dbReference type="EMBL" id="LGUI01000004">
    <property type="protein sequence ID" value="PNE32799.1"/>
    <property type="molecule type" value="Genomic_DNA"/>
</dbReference>
<reference evidence="5" key="1">
    <citation type="submission" date="2015-07" db="EMBL/GenBank/DDBJ databases">
        <authorList>
            <person name="Noorani M."/>
        </authorList>
    </citation>
    <scope>NUCLEOTIDE SEQUENCE [LARGE SCALE GENOMIC DNA]</scope>
    <source>
        <strain evidence="5">ATCC 27428</strain>
    </source>
</reference>
<keyword evidence="6" id="KW-1185">Reference proteome</keyword>
<dbReference type="InterPro" id="IPR006684">
    <property type="entry name" value="YbgC/YbaW"/>
</dbReference>
<dbReference type="GO" id="GO:0047617">
    <property type="term" value="F:fatty acyl-CoA hydrolase activity"/>
    <property type="evidence" value="ECO:0007669"/>
    <property type="project" value="TreeGrafter"/>
</dbReference>
<dbReference type="SUPFAM" id="SSF54637">
    <property type="entry name" value="Thioesterase/thiol ester dehydrase-isomerase"/>
    <property type="match status" value="1"/>
</dbReference>
<dbReference type="RefSeq" id="WP_244927027.1">
    <property type="nucleotide sequence ID" value="NZ_JACHJF010000025.1"/>
</dbReference>
<dbReference type="Proteomes" id="UP000235945">
    <property type="component" value="Unassembled WGS sequence"/>
</dbReference>
<gene>
    <name evidence="5" type="ORF">AF335_14770</name>
    <name evidence="4" type="ORF">FHS36_005753</name>
</gene>
<dbReference type="EMBL" id="JACHJF010000025">
    <property type="protein sequence ID" value="MBB5122282.1"/>
    <property type="molecule type" value="Genomic_DNA"/>
</dbReference>
<proteinExistence type="inferred from homology"/>
<name>A0A2N8NVM5_STREU</name>
<dbReference type="Proteomes" id="UP000528608">
    <property type="component" value="Unassembled WGS sequence"/>
</dbReference>
<dbReference type="PANTHER" id="PTHR31793:SF27">
    <property type="entry name" value="NOVEL THIOESTERASE SUPERFAMILY DOMAIN AND SAPOSIN A-TYPE DOMAIN CONTAINING PROTEIN (0610012H03RIK)"/>
    <property type="match status" value="1"/>
</dbReference>
<dbReference type="PIRSF" id="PIRSF003230">
    <property type="entry name" value="YbgC"/>
    <property type="match status" value="1"/>
</dbReference>
<feature type="compositionally biased region" description="Low complexity" evidence="3">
    <location>
        <begin position="124"/>
        <end position="142"/>
    </location>
</feature>
<dbReference type="AlphaFoldDB" id="A0A2N8NVM5"/>
<comment type="caution">
    <text evidence="5">The sequence shown here is derived from an EMBL/GenBank/DDBJ whole genome shotgun (WGS) entry which is preliminary data.</text>
</comment>
<protein>
    <submittedName>
        <fullName evidence="4">Acyl-CoA thioester hydrolase</fullName>
        <ecNumber evidence="4">3.1.2.-</ecNumber>
    </submittedName>
    <submittedName>
        <fullName evidence="5">Thioesterase</fullName>
    </submittedName>
</protein>
<dbReference type="Gene3D" id="3.10.129.10">
    <property type="entry name" value="Hotdog Thioesterase"/>
    <property type="match status" value="1"/>
</dbReference>
<evidence type="ECO:0000313" key="4">
    <source>
        <dbReference type="EMBL" id="MBB5122282.1"/>
    </source>
</evidence>
<dbReference type="CDD" id="cd00586">
    <property type="entry name" value="4HBT"/>
    <property type="match status" value="1"/>
</dbReference>
<evidence type="ECO:0000313" key="5">
    <source>
        <dbReference type="EMBL" id="PNE32799.1"/>
    </source>
</evidence>
<evidence type="ECO:0000256" key="3">
    <source>
        <dbReference type="SAM" id="MobiDB-lite"/>
    </source>
</evidence>
<feature type="region of interest" description="Disordered" evidence="3">
    <location>
        <begin position="115"/>
        <end position="142"/>
    </location>
</feature>
<dbReference type="InterPro" id="IPR050563">
    <property type="entry name" value="4-hydroxybenzoyl-CoA_TE"/>
</dbReference>
<sequence>MRVRVPFSDVDMHGHVHNGVYFSYVETALNTFLREAGLSGSFDPQRNDVVYHVRRTEFVYHSPAGFEDLLDVTPHVSRVGTKSLTFAAAVTRAEDGRPVADAEVVWVCVDRRSGRTTPVPGPTRAALASAAAERLAPAPEDG</sequence>
<organism evidence="5 6">
    <name type="scientific">Streptomyces eurocidicus</name>
    <name type="common">Streptoverticillium eurocidicus</name>
    <dbReference type="NCBI Taxonomy" id="66423"/>
    <lineage>
        <taxon>Bacteria</taxon>
        <taxon>Bacillati</taxon>
        <taxon>Actinomycetota</taxon>
        <taxon>Actinomycetes</taxon>
        <taxon>Kitasatosporales</taxon>
        <taxon>Streptomycetaceae</taxon>
        <taxon>Streptomyces</taxon>
    </lineage>
</organism>
<dbReference type="InterPro" id="IPR029069">
    <property type="entry name" value="HotDog_dom_sf"/>
</dbReference>
<keyword evidence="2 4" id="KW-0378">Hydrolase</keyword>
<reference evidence="6" key="2">
    <citation type="submission" date="2015-07" db="EMBL/GenBank/DDBJ databases">
        <authorList>
            <person name="Graham D.E."/>
            <person name="Giannone R.J."/>
            <person name="Gulvik C.A."/>
            <person name="Hettich R.L."/>
            <person name="Klingeman D.M."/>
            <person name="Mahan K.M."/>
            <person name="Parry R.J."/>
            <person name="Spain J.C."/>
        </authorList>
    </citation>
    <scope>NUCLEOTIDE SEQUENCE [LARGE SCALE GENOMIC DNA]</scope>
    <source>
        <strain evidence="6">ATCC 27428</strain>
    </source>
</reference>
<evidence type="ECO:0000256" key="2">
    <source>
        <dbReference type="ARBA" id="ARBA00022801"/>
    </source>
</evidence>